<dbReference type="Proteomes" id="UP001500457">
    <property type="component" value="Unassembled WGS sequence"/>
</dbReference>
<evidence type="ECO:0000256" key="1">
    <source>
        <dbReference type="SAM" id="MobiDB-lite"/>
    </source>
</evidence>
<dbReference type="InterPro" id="IPR004360">
    <property type="entry name" value="Glyas_Fos-R_dOase_dom"/>
</dbReference>
<proteinExistence type="predicted"/>
<feature type="domain" description="VOC" evidence="2">
    <location>
        <begin position="4"/>
        <end position="127"/>
    </location>
</feature>
<keyword evidence="4" id="KW-1185">Reference proteome</keyword>
<evidence type="ECO:0000313" key="4">
    <source>
        <dbReference type="Proteomes" id="UP001500457"/>
    </source>
</evidence>
<dbReference type="InterPro" id="IPR037523">
    <property type="entry name" value="VOC_core"/>
</dbReference>
<name>A0ABP9ECI3_9PSEU</name>
<dbReference type="Pfam" id="PF00903">
    <property type="entry name" value="Glyoxalase"/>
    <property type="match status" value="1"/>
</dbReference>
<dbReference type="EMBL" id="BAABHQ010000004">
    <property type="protein sequence ID" value="GAA4872359.1"/>
    <property type="molecule type" value="Genomic_DNA"/>
</dbReference>
<dbReference type="InterPro" id="IPR029068">
    <property type="entry name" value="Glyas_Bleomycin-R_OHBP_Dase"/>
</dbReference>
<comment type="caution">
    <text evidence="3">The sequence shown here is derived from an EMBL/GenBank/DDBJ whole genome shotgun (WGS) entry which is preliminary data.</text>
</comment>
<feature type="region of interest" description="Disordered" evidence="1">
    <location>
        <begin position="126"/>
        <end position="153"/>
    </location>
</feature>
<dbReference type="SUPFAM" id="SSF54593">
    <property type="entry name" value="Glyoxalase/Bleomycin resistance protein/Dihydroxybiphenyl dioxygenase"/>
    <property type="match status" value="1"/>
</dbReference>
<dbReference type="PROSITE" id="PS51819">
    <property type="entry name" value="VOC"/>
    <property type="match status" value="1"/>
</dbReference>
<organism evidence="3 4">
    <name type="scientific">Actinomycetospora straminea</name>
    <dbReference type="NCBI Taxonomy" id="663607"/>
    <lineage>
        <taxon>Bacteria</taxon>
        <taxon>Bacillati</taxon>
        <taxon>Actinomycetota</taxon>
        <taxon>Actinomycetes</taxon>
        <taxon>Pseudonocardiales</taxon>
        <taxon>Pseudonocardiaceae</taxon>
        <taxon>Actinomycetospora</taxon>
    </lineage>
</organism>
<dbReference type="Gene3D" id="3.30.720.120">
    <property type="match status" value="1"/>
</dbReference>
<protein>
    <submittedName>
        <fullName evidence="3">VOC family protein</fullName>
    </submittedName>
</protein>
<evidence type="ECO:0000259" key="2">
    <source>
        <dbReference type="PROSITE" id="PS51819"/>
    </source>
</evidence>
<gene>
    <name evidence="3" type="ORF">GCM10023203_22580</name>
</gene>
<dbReference type="RefSeq" id="WP_274230543.1">
    <property type="nucleotide sequence ID" value="NZ_BAABHQ010000004.1"/>
</dbReference>
<reference evidence="4" key="1">
    <citation type="journal article" date="2019" name="Int. J. Syst. Evol. Microbiol.">
        <title>The Global Catalogue of Microorganisms (GCM) 10K type strain sequencing project: providing services to taxonomists for standard genome sequencing and annotation.</title>
        <authorList>
            <consortium name="The Broad Institute Genomics Platform"/>
            <consortium name="The Broad Institute Genome Sequencing Center for Infectious Disease"/>
            <person name="Wu L."/>
            <person name="Ma J."/>
        </authorList>
    </citation>
    <scope>NUCLEOTIDE SEQUENCE [LARGE SCALE GENOMIC DNA]</scope>
    <source>
        <strain evidence="4">JCM 17983</strain>
    </source>
</reference>
<dbReference type="Gene3D" id="3.30.720.110">
    <property type="match status" value="1"/>
</dbReference>
<evidence type="ECO:0000313" key="3">
    <source>
        <dbReference type="EMBL" id="GAA4872359.1"/>
    </source>
</evidence>
<accession>A0ABP9ECI3</accession>
<sequence length="153" mass="16903">MAMRRSFPTVLSDRLPETRDFYVALLGFEVAFDSDWYVALRRIDGPDADDVHELAIWAVGHELVPPPYRADPAGVILTFVVDDVDAVHAEARRLRLPLVAPPRDLFHGRRQMLVTDPNGMLVDISSPSTPSPAFTAEMARQGRAPGRAPETTG</sequence>